<evidence type="ECO:0000313" key="2">
    <source>
        <dbReference type="Proteomes" id="UP001283361"/>
    </source>
</evidence>
<comment type="caution">
    <text evidence="1">The sequence shown here is derived from an EMBL/GenBank/DDBJ whole genome shotgun (WGS) entry which is preliminary data.</text>
</comment>
<sequence>MLIIQRKQQILGDPAKNSQHKNFTINFRKLRINMDLTPVFTLLTVSVSCVLCDQWEYPSRVIGGVGVVPVGGALLGAGINDCGCPIGTQCSLSLGAVQCVPVGGLGVGGLDYGLGSRTYERNTLHRSGQCFPLNPVCRATSYDRFRDCRYTYSSSLGRCVKVYVTFSCSQYNSYRRNLFHSRRQCQQSCERNFRRRVGLGY</sequence>
<dbReference type="AlphaFoldDB" id="A0AAE1D7Y3"/>
<reference evidence="1" key="1">
    <citation type="journal article" date="2023" name="G3 (Bethesda)">
        <title>A reference genome for the long-term kleptoplast-retaining sea slug Elysia crispata morphotype clarki.</title>
        <authorList>
            <person name="Eastman K.E."/>
            <person name="Pendleton A.L."/>
            <person name="Shaikh M.A."/>
            <person name="Suttiyut T."/>
            <person name="Ogas R."/>
            <person name="Tomko P."/>
            <person name="Gavelis G."/>
            <person name="Widhalm J.R."/>
            <person name="Wisecaver J.H."/>
        </authorList>
    </citation>
    <scope>NUCLEOTIDE SEQUENCE</scope>
    <source>
        <strain evidence="1">ECLA1</strain>
    </source>
</reference>
<protein>
    <submittedName>
        <fullName evidence="1">Uncharacterized protein</fullName>
    </submittedName>
</protein>
<dbReference type="EMBL" id="JAWDGP010004943">
    <property type="protein sequence ID" value="KAK3760799.1"/>
    <property type="molecule type" value="Genomic_DNA"/>
</dbReference>
<evidence type="ECO:0000313" key="1">
    <source>
        <dbReference type="EMBL" id="KAK3760799.1"/>
    </source>
</evidence>
<keyword evidence="2" id="KW-1185">Reference proteome</keyword>
<name>A0AAE1D7Y3_9GAST</name>
<proteinExistence type="predicted"/>
<dbReference type="Proteomes" id="UP001283361">
    <property type="component" value="Unassembled WGS sequence"/>
</dbReference>
<organism evidence="1 2">
    <name type="scientific">Elysia crispata</name>
    <name type="common">lettuce slug</name>
    <dbReference type="NCBI Taxonomy" id="231223"/>
    <lineage>
        <taxon>Eukaryota</taxon>
        <taxon>Metazoa</taxon>
        <taxon>Spiralia</taxon>
        <taxon>Lophotrochozoa</taxon>
        <taxon>Mollusca</taxon>
        <taxon>Gastropoda</taxon>
        <taxon>Heterobranchia</taxon>
        <taxon>Euthyneura</taxon>
        <taxon>Panpulmonata</taxon>
        <taxon>Sacoglossa</taxon>
        <taxon>Placobranchoidea</taxon>
        <taxon>Plakobranchidae</taxon>
        <taxon>Elysia</taxon>
    </lineage>
</organism>
<gene>
    <name evidence="1" type="ORF">RRG08_034103</name>
</gene>
<accession>A0AAE1D7Y3</accession>